<feature type="transmembrane region" description="Helical" evidence="8">
    <location>
        <begin position="21"/>
        <end position="40"/>
    </location>
</feature>
<keyword evidence="4 7" id="KW-0812">Transmembrane</keyword>
<evidence type="ECO:0000256" key="1">
    <source>
        <dbReference type="ARBA" id="ARBA00004141"/>
    </source>
</evidence>
<dbReference type="Pfam" id="PF00230">
    <property type="entry name" value="MIP"/>
    <property type="match status" value="1"/>
</dbReference>
<dbReference type="GO" id="GO:0015250">
    <property type="term" value="F:water channel activity"/>
    <property type="evidence" value="ECO:0007669"/>
    <property type="project" value="TreeGrafter"/>
</dbReference>
<organism evidence="9 10">
    <name type="scientific">Aphanomyces euteiches</name>
    <dbReference type="NCBI Taxonomy" id="100861"/>
    <lineage>
        <taxon>Eukaryota</taxon>
        <taxon>Sar</taxon>
        <taxon>Stramenopiles</taxon>
        <taxon>Oomycota</taxon>
        <taxon>Saprolegniomycetes</taxon>
        <taxon>Saprolegniales</taxon>
        <taxon>Verrucalvaceae</taxon>
        <taxon>Aphanomyces</taxon>
    </lineage>
</organism>
<dbReference type="SUPFAM" id="SSF81338">
    <property type="entry name" value="Aquaporin-like"/>
    <property type="match status" value="1"/>
</dbReference>
<evidence type="ECO:0000313" key="9">
    <source>
        <dbReference type="EMBL" id="KAF0732574.1"/>
    </source>
</evidence>
<feature type="transmembrane region" description="Helical" evidence="8">
    <location>
        <begin position="60"/>
        <end position="83"/>
    </location>
</feature>
<dbReference type="InterPro" id="IPR050363">
    <property type="entry name" value="MIP/Aquaporin"/>
</dbReference>
<dbReference type="Gene3D" id="1.20.1080.10">
    <property type="entry name" value="Glycerol uptake facilitator protein"/>
    <property type="match status" value="1"/>
</dbReference>
<name>A0A6G0WYI5_9STRA</name>
<dbReference type="PROSITE" id="PS00221">
    <property type="entry name" value="MIP"/>
    <property type="match status" value="1"/>
</dbReference>
<accession>A0A6G0WYI5</accession>
<dbReference type="PANTHER" id="PTHR43829">
    <property type="entry name" value="AQUAPORIN OR AQUAGLYCEROPORIN RELATED"/>
    <property type="match status" value="1"/>
</dbReference>
<dbReference type="EMBL" id="VJMJ01000130">
    <property type="protein sequence ID" value="KAF0732574.1"/>
    <property type="molecule type" value="Genomic_DNA"/>
</dbReference>
<evidence type="ECO:0000256" key="6">
    <source>
        <dbReference type="ARBA" id="ARBA00023136"/>
    </source>
</evidence>
<dbReference type="VEuPathDB" id="FungiDB:AeMF1_020800"/>
<evidence type="ECO:0000256" key="4">
    <source>
        <dbReference type="ARBA" id="ARBA00022692"/>
    </source>
</evidence>
<evidence type="ECO:0000256" key="3">
    <source>
        <dbReference type="ARBA" id="ARBA00022448"/>
    </source>
</evidence>
<protein>
    <recommendedName>
        <fullName evidence="11">Aquaporin</fullName>
    </recommendedName>
</protein>
<dbReference type="NCBIfam" id="TIGR00861">
    <property type="entry name" value="MIP"/>
    <property type="match status" value="1"/>
</dbReference>
<dbReference type="CDD" id="cd00333">
    <property type="entry name" value="MIP"/>
    <property type="match status" value="1"/>
</dbReference>
<dbReference type="InterPro" id="IPR023271">
    <property type="entry name" value="Aquaporin-like"/>
</dbReference>
<comment type="caution">
    <text evidence="9">The sequence shown here is derived from an EMBL/GenBank/DDBJ whole genome shotgun (WGS) entry which is preliminary data.</text>
</comment>
<evidence type="ECO:0000256" key="2">
    <source>
        <dbReference type="ARBA" id="ARBA00006175"/>
    </source>
</evidence>
<evidence type="ECO:0000256" key="7">
    <source>
        <dbReference type="RuleBase" id="RU000477"/>
    </source>
</evidence>
<comment type="subcellular location">
    <subcellularLocation>
        <location evidence="1">Membrane</location>
        <topology evidence="1">Multi-pass membrane protein</topology>
    </subcellularLocation>
</comment>
<dbReference type="Proteomes" id="UP000481153">
    <property type="component" value="Unassembled WGS sequence"/>
</dbReference>
<dbReference type="AlphaFoldDB" id="A0A6G0WYI5"/>
<sequence length="285" mass="30532">MLSISPERKARFNQLWRVRSQLARECLAEAAGTFILLAFVNGGLAQLTLGEGKTTNYTGAAITTGLAVMLGIHAAGGISGAHINPAVSIAMAFYGRFSWRNVPLYVISQCVGAFLGALIVYIVFYPAILAFDPDYSVAKTASIFATFPMNAEYQMSAFVCELVTTGLLVFQFFALEDSANLPAHSAVKPLTIGLLVIALVLSFWMPTGVALNPARDFGPRVFMALTGWGLDVFSAADYYFWVPICGPTVGAIVGGGAYMMVVSNHHSPEIDLQEGYLPELNSPAL</sequence>
<dbReference type="InterPro" id="IPR022357">
    <property type="entry name" value="MIP_CS"/>
</dbReference>
<proteinExistence type="inferred from homology"/>
<gene>
    <name evidence="9" type="ORF">Ae201684_010282</name>
</gene>
<feature type="transmembrane region" description="Helical" evidence="8">
    <location>
        <begin position="104"/>
        <end position="128"/>
    </location>
</feature>
<evidence type="ECO:0000313" key="10">
    <source>
        <dbReference type="Proteomes" id="UP000481153"/>
    </source>
</evidence>
<dbReference type="GO" id="GO:0005886">
    <property type="term" value="C:plasma membrane"/>
    <property type="evidence" value="ECO:0007669"/>
    <property type="project" value="TreeGrafter"/>
</dbReference>
<reference evidence="9 10" key="1">
    <citation type="submission" date="2019-07" db="EMBL/GenBank/DDBJ databases">
        <title>Genomics analysis of Aphanomyces spp. identifies a new class of oomycete effector associated with host adaptation.</title>
        <authorList>
            <person name="Gaulin E."/>
        </authorList>
    </citation>
    <scope>NUCLEOTIDE SEQUENCE [LARGE SCALE GENOMIC DNA]</scope>
    <source>
        <strain evidence="9 10">ATCC 201684</strain>
    </source>
</reference>
<evidence type="ECO:0000256" key="5">
    <source>
        <dbReference type="ARBA" id="ARBA00022989"/>
    </source>
</evidence>
<evidence type="ECO:0008006" key="11">
    <source>
        <dbReference type="Google" id="ProtNLM"/>
    </source>
</evidence>
<feature type="transmembrane region" description="Helical" evidence="8">
    <location>
        <begin position="238"/>
        <end position="261"/>
    </location>
</feature>
<dbReference type="PANTHER" id="PTHR43829:SF9">
    <property type="entry name" value="AQUAPORIN-9"/>
    <property type="match status" value="1"/>
</dbReference>
<feature type="transmembrane region" description="Helical" evidence="8">
    <location>
        <begin position="187"/>
        <end position="205"/>
    </location>
</feature>
<keyword evidence="10" id="KW-1185">Reference proteome</keyword>
<keyword evidence="5 8" id="KW-1133">Transmembrane helix</keyword>
<dbReference type="GO" id="GO:0015254">
    <property type="term" value="F:glycerol channel activity"/>
    <property type="evidence" value="ECO:0007669"/>
    <property type="project" value="TreeGrafter"/>
</dbReference>
<comment type="similarity">
    <text evidence="2 7">Belongs to the MIP/aquaporin (TC 1.A.8) family.</text>
</comment>
<dbReference type="PRINTS" id="PR02019">
    <property type="entry name" value="AQUAPORIN7"/>
</dbReference>
<dbReference type="InterPro" id="IPR000425">
    <property type="entry name" value="MIP"/>
</dbReference>
<keyword evidence="3 7" id="KW-0813">Transport</keyword>
<keyword evidence="6 8" id="KW-0472">Membrane</keyword>
<feature type="transmembrane region" description="Helical" evidence="8">
    <location>
        <begin position="155"/>
        <end position="175"/>
    </location>
</feature>
<evidence type="ECO:0000256" key="8">
    <source>
        <dbReference type="SAM" id="Phobius"/>
    </source>
</evidence>
<dbReference type="PRINTS" id="PR00783">
    <property type="entry name" value="MINTRINSICP"/>
</dbReference>